<dbReference type="GeneID" id="27317663"/>
<feature type="region of interest" description="Disordered" evidence="1">
    <location>
        <begin position="1"/>
        <end position="20"/>
    </location>
</feature>
<dbReference type="EMBL" id="KN847655">
    <property type="protein sequence ID" value="KIV98502.1"/>
    <property type="molecule type" value="Genomic_DNA"/>
</dbReference>
<evidence type="ECO:0000313" key="2">
    <source>
        <dbReference type="EMBL" id="KIV98502.1"/>
    </source>
</evidence>
<proteinExistence type="predicted"/>
<accession>A0A0D1ZVP4</accession>
<evidence type="ECO:0000313" key="3">
    <source>
        <dbReference type="Proteomes" id="UP000053259"/>
    </source>
</evidence>
<dbReference type="AlphaFoldDB" id="A0A0D1ZVP4"/>
<dbReference type="RefSeq" id="XP_016208372.1">
    <property type="nucleotide sequence ID" value="XM_016363799.1"/>
</dbReference>
<feature type="compositionally biased region" description="Basic and acidic residues" evidence="1">
    <location>
        <begin position="7"/>
        <end position="20"/>
    </location>
</feature>
<dbReference type="InParanoid" id="A0A0D1ZVP4"/>
<keyword evidence="3" id="KW-1185">Reference proteome</keyword>
<gene>
    <name evidence="2" type="ORF">PV09_09690</name>
</gene>
<evidence type="ECO:0000256" key="1">
    <source>
        <dbReference type="SAM" id="MobiDB-lite"/>
    </source>
</evidence>
<organism evidence="2 3">
    <name type="scientific">Verruconis gallopava</name>
    <dbReference type="NCBI Taxonomy" id="253628"/>
    <lineage>
        <taxon>Eukaryota</taxon>
        <taxon>Fungi</taxon>
        <taxon>Dikarya</taxon>
        <taxon>Ascomycota</taxon>
        <taxon>Pezizomycotina</taxon>
        <taxon>Dothideomycetes</taxon>
        <taxon>Pleosporomycetidae</taxon>
        <taxon>Venturiales</taxon>
        <taxon>Sympoventuriaceae</taxon>
        <taxon>Verruconis</taxon>
    </lineage>
</organism>
<dbReference type="VEuPathDB" id="FungiDB:PV09_09690"/>
<dbReference type="HOGENOM" id="CLU_1504594_0_0_1"/>
<protein>
    <submittedName>
        <fullName evidence="2">Uncharacterized protein</fullName>
    </submittedName>
</protein>
<name>A0A0D1ZVP4_9PEZI</name>
<reference evidence="2 3" key="1">
    <citation type="submission" date="2015-01" db="EMBL/GenBank/DDBJ databases">
        <title>The Genome Sequence of Ochroconis gallopava CBS43764.</title>
        <authorList>
            <consortium name="The Broad Institute Genomics Platform"/>
            <person name="Cuomo C."/>
            <person name="de Hoog S."/>
            <person name="Gorbushina A."/>
            <person name="Stielow B."/>
            <person name="Teixiera M."/>
            <person name="Abouelleil A."/>
            <person name="Chapman S.B."/>
            <person name="Priest M."/>
            <person name="Young S.K."/>
            <person name="Wortman J."/>
            <person name="Nusbaum C."/>
            <person name="Birren B."/>
        </authorList>
    </citation>
    <scope>NUCLEOTIDE SEQUENCE [LARGE SCALE GENOMIC DNA]</scope>
    <source>
        <strain evidence="2 3">CBS 43764</strain>
    </source>
</reference>
<sequence>MSATLRRSTEIRTRGRGDKGGKSLIVAEARARETIRTAQKITTVGYSACNGITIGSVITWPSNARLLANKNNPSRSIGRVWGIHDDWLFVQKYVSGWDMEEQHCDVCVPEFDVYIPCDVFDVILRNSKVRKIDVYDMESDRIFDGIFEVKGNGGKGRLWIDGSIDDNESRLARLLRGPA</sequence>
<dbReference type="Proteomes" id="UP000053259">
    <property type="component" value="Unassembled WGS sequence"/>
</dbReference>